<dbReference type="EMBL" id="LDAU01000136">
    <property type="protein sequence ID" value="KRX03308.1"/>
    <property type="molecule type" value="Genomic_DNA"/>
</dbReference>
<sequence>MGGCVNSKNIAVYQKYTNQAFEIIKQLEISGEKSYKSQQKNSKNFNLQDLQEIFKQKNKLIRSYQVINLDQNNADSMSQELKKLIPEINTHIIKYAKSLREHLADNQNRLTNTVTYIIQKIYNYEGDIYYLYVGIFLLDYLSQNINQFIKHFKTNLNYEDEGSQKNLDAHNSSIGPASQNQSTVKNQDELEQVFLSDNFIQFEELYLYMLEIAFQNPIIQFLALASINQYSQNMLTIFYSERIYNILRILNNLLKNSFLSLYPNSEEELFYSQQQINNINNNNSGIEDKNNNSYIKNQKNQSINFDQQQKLQEEFYKTIETYKQILIKLPFDPNYFNFISNREIEIILETMIHIKKYQINKQKKLSNNNQENAEKNDKQIQKYQEKIQKICLEVLGVISKRALYQNNYQKVVHPLLLLFDQFKWSQYLDIEKILKLTLDISKKQQVQLNYESYLIDKILDYISFEYNYKNQQENKEKTEFQYNQQPDIKIRALKVLQSVLLLRQDSQIYHILQFQIEKIFQVLLELLIGENPQHNNPASLLSSSFQRKNNFQYLHQNPNLVEEVQNTFLAFINLVPQYQKSSMQIILQLTNFVYQFIQEEKQNIQPHMIEQMSKILNLTSQAIQKLAQRQEQDAIKEEIILNLLEIAEIPQLRNESYKILEQIITVKINTNNFNNNNDHFESIFSPAHNNQKPNNIISNKYHNVNINNNNDSNNLQANVVSKPKINYYLIYDNCLAFIFVKFIKMLINFDIQNLNQNQNQAKMQPQDLTKIGWNIMRIISNISNRQDAYNQRHLQFLVISVGILLINNFEKFDNIDEKQQLAYILITRIIHSKVVDQYLNKNGTKNIEYEQEVENQNLPAIPVKQQFNYQIGDDEIKIANVFQKFQQNQPPITFKNFQTQILNERFDNKKKDIMNQIKEEFNSIDQHNTSFINYQQLQQYQDNFDQKYRAWQEKIKGIDNLEEINNEQNNNNNYYYENSNQQQQPIQLVSNGVNNSSHKNDHLQQQQFAHKQSARGLKKLRSNQNNTLEKNQIDLEEDNSFQDVYNLIQAGKQKKKQIELNDINLEA</sequence>
<dbReference type="InParanoid" id="A0A0V0QMF4"/>
<keyword evidence="3" id="KW-1185">Reference proteome</keyword>
<name>A0A0V0QMF4_PSEPJ</name>
<organism evidence="2 3">
    <name type="scientific">Pseudocohnilembus persalinus</name>
    <name type="common">Ciliate</name>
    <dbReference type="NCBI Taxonomy" id="266149"/>
    <lineage>
        <taxon>Eukaryota</taxon>
        <taxon>Sar</taxon>
        <taxon>Alveolata</taxon>
        <taxon>Ciliophora</taxon>
        <taxon>Intramacronucleata</taxon>
        <taxon>Oligohymenophorea</taxon>
        <taxon>Scuticociliatia</taxon>
        <taxon>Philasterida</taxon>
        <taxon>Pseudocohnilembidae</taxon>
        <taxon>Pseudocohnilembus</taxon>
    </lineage>
</organism>
<dbReference type="Proteomes" id="UP000054937">
    <property type="component" value="Unassembled WGS sequence"/>
</dbReference>
<protein>
    <submittedName>
        <fullName evidence="2">Uncharacterized protein</fullName>
    </submittedName>
</protein>
<keyword evidence="1" id="KW-0175">Coiled coil</keyword>
<proteinExistence type="predicted"/>
<reference evidence="2 3" key="1">
    <citation type="journal article" date="2015" name="Sci. Rep.">
        <title>Genome of the facultative scuticociliatosis pathogen Pseudocohnilembus persalinus provides insight into its virulence through horizontal gene transfer.</title>
        <authorList>
            <person name="Xiong J."/>
            <person name="Wang G."/>
            <person name="Cheng J."/>
            <person name="Tian M."/>
            <person name="Pan X."/>
            <person name="Warren A."/>
            <person name="Jiang C."/>
            <person name="Yuan D."/>
            <person name="Miao W."/>
        </authorList>
    </citation>
    <scope>NUCLEOTIDE SEQUENCE [LARGE SCALE GENOMIC DNA]</scope>
    <source>
        <strain evidence="2">36N120E</strain>
    </source>
</reference>
<dbReference type="AlphaFoldDB" id="A0A0V0QMF4"/>
<accession>A0A0V0QMF4</accession>
<comment type="caution">
    <text evidence="2">The sequence shown here is derived from an EMBL/GenBank/DDBJ whole genome shotgun (WGS) entry which is preliminary data.</text>
</comment>
<feature type="coiled-coil region" evidence="1">
    <location>
        <begin position="354"/>
        <end position="386"/>
    </location>
</feature>
<gene>
    <name evidence="2" type="ORF">PPERSA_08362</name>
</gene>
<evidence type="ECO:0000313" key="2">
    <source>
        <dbReference type="EMBL" id="KRX03308.1"/>
    </source>
</evidence>
<evidence type="ECO:0000313" key="3">
    <source>
        <dbReference type="Proteomes" id="UP000054937"/>
    </source>
</evidence>
<evidence type="ECO:0000256" key="1">
    <source>
        <dbReference type="SAM" id="Coils"/>
    </source>
</evidence>